<organism evidence="1 2">
    <name type="scientific">Dethiosulfatibacter aminovorans DSM 17477</name>
    <dbReference type="NCBI Taxonomy" id="1121476"/>
    <lineage>
        <taxon>Bacteria</taxon>
        <taxon>Bacillati</taxon>
        <taxon>Bacillota</taxon>
        <taxon>Tissierellia</taxon>
        <taxon>Dethiosulfatibacter</taxon>
    </lineage>
</organism>
<keyword evidence="2" id="KW-1185">Reference proteome</keyword>
<dbReference type="Proteomes" id="UP000184052">
    <property type="component" value="Unassembled WGS sequence"/>
</dbReference>
<name>A0A1M6LH48_9FIRM</name>
<dbReference type="RefSeq" id="WP_073050541.1">
    <property type="nucleotide sequence ID" value="NZ_FQZL01000032.1"/>
</dbReference>
<accession>A0A1M6LH48</accession>
<reference evidence="1 2" key="1">
    <citation type="submission" date="2016-11" db="EMBL/GenBank/DDBJ databases">
        <authorList>
            <person name="Jaros S."/>
            <person name="Januszkiewicz K."/>
            <person name="Wedrychowicz H."/>
        </authorList>
    </citation>
    <scope>NUCLEOTIDE SEQUENCE [LARGE SCALE GENOMIC DNA]</scope>
    <source>
        <strain evidence="1 2">DSM 17477</strain>
    </source>
</reference>
<gene>
    <name evidence="1" type="ORF">SAMN02745751_03171</name>
</gene>
<evidence type="ECO:0000313" key="1">
    <source>
        <dbReference type="EMBL" id="SHJ70468.1"/>
    </source>
</evidence>
<dbReference type="AlphaFoldDB" id="A0A1M6LH48"/>
<evidence type="ECO:0000313" key="2">
    <source>
        <dbReference type="Proteomes" id="UP000184052"/>
    </source>
</evidence>
<proteinExistence type="predicted"/>
<sequence>MKIELTYEDYKLLFEGCKTLEAMSENEADKTMYGRLKEKMDKVVIFTHKGNEAPLLEVE</sequence>
<protein>
    <submittedName>
        <fullName evidence="1">Uncharacterized protein</fullName>
    </submittedName>
</protein>
<dbReference type="EMBL" id="FQZL01000032">
    <property type="protein sequence ID" value="SHJ70468.1"/>
    <property type="molecule type" value="Genomic_DNA"/>
</dbReference>